<sequence length="201" mass="20657">MSRHGRVAVAVVGVLGLAAAIVLVAGGEPGSGPDAAALVAAAGNDYFLAAGVAAVSLLVVVAVLGLRGVGGVDQATPPNPETVQDAPHPGVAFDRTVEGESRLPFRGDAEERDAVRERVRRAAVRSVMHRDGCSREEAQARVTAGSWTDDAAAAAFLSDGVRVPATRRVLGTLSAGSRFERGAKRAVDELCRREGVDGGER</sequence>
<dbReference type="STRING" id="553469.SAMN04487947_0248"/>
<evidence type="ECO:0000313" key="3">
    <source>
        <dbReference type="Proteomes" id="UP000198531"/>
    </source>
</evidence>
<evidence type="ECO:0000256" key="1">
    <source>
        <dbReference type="SAM" id="Phobius"/>
    </source>
</evidence>
<dbReference type="EMBL" id="FOYT01000001">
    <property type="protein sequence ID" value="SFR34994.1"/>
    <property type="molecule type" value="Genomic_DNA"/>
</dbReference>
<proteinExistence type="predicted"/>
<keyword evidence="1" id="KW-0472">Membrane</keyword>
<dbReference type="Pfam" id="PF23933">
    <property type="entry name" value="DUF7269"/>
    <property type="match status" value="1"/>
</dbReference>
<feature type="transmembrane region" description="Helical" evidence="1">
    <location>
        <begin position="7"/>
        <end position="26"/>
    </location>
</feature>
<dbReference type="RefSeq" id="WP_089803924.1">
    <property type="nucleotide sequence ID" value="NZ_FOYT01000001.1"/>
</dbReference>
<dbReference type="Proteomes" id="UP000198531">
    <property type="component" value="Unassembled WGS sequence"/>
</dbReference>
<organism evidence="2 3">
    <name type="scientific">Halogeometricum rufum</name>
    <dbReference type="NCBI Taxonomy" id="553469"/>
    <lineage>
        <taxon>Archaea</taxon>
        <taxon>Methanobacteriati</taxon>
        <taxon>Methanobacteriota</taxon>
        <taxon>Stenosarchaea group</taxon>
        <taxon>Halobacteria</taxon>
        <taxon>Halobacteriales</taxon>
        <taxon>Haloferacaceae</taxon>
        <taxon>Halogeometricum</taxon>
    </lineage>
</organism>
<keyword evidence="1" id="KW-0812">Transmembrane</keyword>
<name>A0A1I6FYK3_9EURY</name>
<feature type="transmembrane region" description="Helical" evidence="1">
    <location>
        <begin position="46"/>
        <end position="66"/>
    </location>
</feature>
<dbReference type="OrthoDB" id="307812at2157"/>
<accession>A0A1I6FYK3</accession>
<dbReference type="AlphaFoldDB" id="A0A1I6FYK3"/>
<evidence type="ECO:0000313" key="2">
    <source>
        <dbReference type="EMBL" id="SFR34994.1"/>
    </source>
</evidence>
<keyword evidence="3" id="KW-1185">Reference proteome</keyword>
<protein>
    <submittedName>
        <fullName evidence="2">Uncharacterized protein</fullName>
    </submittedName>
</protein>
<keyword evidence="1" id="KW-1133">Transmembrane helix</keyword>
<gene>
    <name evidence="2" type="ORF">SAMN04487947_0248</name>
</gene>
<reference evidence="3" key="1">
    <citation type="submission" date="2016-10" db="EMBL/GenBank/DDBJ databases">
        <authorList>
            <person name="Varghese N."/>
            <person name="Submissions S."/>
        </authorList>
    </citation>
    <scope>NUCLEOTIDE SEQUENCE [LARGE SCALE GENOMIC DNA]</scope>
    <source>
        <strain evidence="3">CGMCC 1.7736</strain>
    </source>
</reference>
<dbReference type="InterPro" id="IPR055693">
    <property type="entry name" value="DUF7269"/>
</dbReference>